<dbReference type="InterPro" id="IPR001005">
    <property type="entry name" value="SANT/Myb"/>
</dbReference>
<comment type="subcellular location">
    <subcellularLocation>
        <location evidence="1">Nucleus</location>
    </subcellularLocation>
</comment>
<feature type="compositionally biased region" description="Basic and acidic residues" evidence="5">
    <location>
        <begin position="388"/>
        <end position="399"/>
    </location>
</feature>
<evidence type="ECO:0000256" key="5">
    <source>
        <dbReference type="SAM" id="MobiDB-lite"/>
    </source>
</evidence>
<evidence type="ECO:0000313" key="8">
    <source>
        <dbReference type="Proteomes" id="UP001642360"/>
    </source>
</evidence>
<feature type="compositionally biased region" description="Basic and acidic residues" evidence="5">
    <location>
        <begin position="1"/>
        <end position="15"/>
    </location>
</feature>
<dbReference type="PANTHER" id="PTHR31314">
    <property type="entry name" value="MYB FAMILY TRANSCRIPTION FACTOR PHL7-LIKE"/>
    <property type="match status" value="1"/>
</dbReference>
<feature type="domain" description="Myb-like" evidence="6">
    <location>
        <begin position="97"/>
        <end position="148"/>
    </location>
</feature>
<feature type="region of interest" description="Disordered" evidence="5">
    <location>
        <begin position="377"/>
        <end position="423"/>
    </location>
</feature>
<protein>
    <recommendedName>
        <fullName evidence="6">Myb-like domain-containing protein</fullName>
    </recommendedName>
</protein>
<dbReference type="NCBIfam" id="TIGR01557">
    <property type="entry name" value="myb_SHAQKYF"/>
    <property type="match status" value="1"/>
</dbReference>
<dbReference type="Gene3D" id="1.10.10.60">
    <property type="entry name" value="Homeodomain-like"/>
    <property type="match status" value="1"/>
</dbReference>
<dbReference type="Proteomes" id="UP001642360">
    <property type="component" value="Unassembled WGS sequence"/>
</dbReference>
<dbReference type="InterPro" id="IPR046955">
    <property type="entry name" value="PHR1-like"/>
</dbReference>
<reference evidence="7 8" key="1">
    <citation type="submission" date="2024-02" db="EMBL/GenBank/DDBJ databases">
        <authorList>
            <person name="Vignale AGUSTIN F."/>
            <person name="Sosa J E."/>
            <person name="Modenutti C."/>
        </authorList>
    </citation>
    <scope>NUCLEOTIDE SEQUENCE [LARGE SCALE GENOMIC DNA]</scope>
</reference>
<evidence type="ECO:0000259" key="6">
    <source>
        <dbReference type="Pfam" id="PF00249"/>
    </source>
</evidence>
<keyword evidence="2" id="KW-0805">Transcription regulation</keyword>
<evidence type="ECO:0000256" key="2">
    <source>
        <dbReference type="ARBA" id="ARBA00023015"/>
    </source>
</evidence>
<dbReference type="InterPro" id="IPR009057">
    <property type="entry name" value="Homeodomain-like_sf"/>
</dbReference>
<evidence type="ECO:0000313" key="7">
    <source>
        <dbReference type="EMBL" id="CAK9148127.1"/>
    </source>
</evidence>
<keyword evidence="3" id="KW-0804">Transcription</keyword>
<dbReference type="SUPFAM" id="SSF46689">
    <property type="entry name" value="Homeodomain-like"/>
    <property type="match status" value="1"/>
</dbReference>
<evidence type="ECO:0000256" key="1">
    <source>
        <dbReference type="ARBA" id="ARBA00004123"/>
    </source>
</evidence>
<proteinExistence type="predicted"/>
<feature type="compositionally biased region" description="Low complexity" evidence="5">
    <location>
        <begin position="406"/>
        <end position="415"/>
    </location>
</feature>
<gene>
    <name evidence="7" type="ORF">ILEXP_LOCUS16055</name>
</gene>
<evidence type="ECO:0000256" key="4">
    <source>
        <dbReference type="ARBA" id="ARBA00023242"/>
    </source>
</evidence>
<dbReference type="InterPro" id="IPR006447">
    <property type="entry name" value="Myb_dom_plants"/>
</dbReference>
<feature type="compositionally biased region" description="Polar residues" evidence="5">
    <location>
        <begin position="24"/>
        <end position="37"/>
    </location>
</feature>
<accession>A0ABC8RUE3</accession>
<dbReference type="PANTHER" id="PTHR31314:SF128">
    <property type="entry name" value="OS11G0106100 PROTEIN"/>
    <property type="match status" value="1"/>
</dbReference>
<name>A0ABC8RUE3_9AQUA</name>
<keyword evidence="8" id="KW-1185">Reference proteome</keyword>
<comment type="caution">
    <text evidence="7">The sequence shown here is derived from an EMBL/GenBank/DDBJ whole genome shotgun (WGS) entry which is preliminary data.</text>
</comment>
<sequence>MTEGLKIHDNKKSDRSEEEEEAENTSSMSLQKLSSFDLNEEANTEVDDHGDTEVADHLSIEDGEKTVEGNSENDSNSGGGKEKKTKVRQYACSRMPRLRWTPELHFSFVHAIERLGGHEKATPKLLLQLMNVKGLGIAHVKSHLQMYRSKKLDDSGQVLCQRSRVMQGRNYFPGILSQRTSPLQNLRMESGGIVLARNSLEGHHAQILPQHPFSTAFDLKAVSSRQQELLSDMRRPSSLISKDTSQNNNLINTMMFQNQDNPSPLKNIHVMDISTKNGPLRPSQFLEEKWPPSEIIENQWKAKRIQSLIHQNSTTSRSTGAAFFMQQAEWKWRSSTRIRQFHSHMPNPKIKSHILEPQFEAPFRLEEKNRKHKEWLPDLQLGLSRNSGNHEEKTPRKSLPEINTMLSLSLSPSSSRQTRRTKQ</sequence>
<feature type="compositionally biased region" description="Basic and acidic residues" evidence="5">
    <location>
        <begin position="46"/>
        <end position="67"/>
    </location>
</feature>
<dbReference type="GO" id="GO:0005634">
    <property type="term" value="C:nucleus"/>
    <property type="evidence" value="ECO:0007669"/>
    <property type="project" value="UniProtKB-SubCell"/>
</dbReference>
<dbReference type="FunFam" id="1.10.10.60:FF:000002">
    <property type="entry name" value="Myb family transcription factor"/>
    <property type="match status" value="1"/>
</dbReference>
<organism evidence="7 8">
    <name type="scientific">Ilex paraguariensis</name>
    <name type="common">yerba mate</name>
    <dbReference type="NCBI Taxonomy" id="185542"/>
    <lineage>
        <taxon>Eukaryota</taxon>
        <taxon>Viridiplantae</taxon>
        <taxon>Streptophyta</taxon>
        <taxon>Embryophyta</taxon>
        <taxon>Tracheophyta</taxon>
        <taxon>Spermatophyta</taxon>
        <taxon>Magnoliopsida</taxon>
        <taxon>eudicotyledons</taxon>
        <taxon>Gunneridae</taxon>
        <taxon>Pentapetalae</taxon>
        <taxon>asterids</taxon>
        <taxon>campanulids</taxon>
        <taxon>Aquifoliales</taxon>
        <taxon>Aquifoliaceae</taxon>
        <taxon>Ilex</taxon>
    </lineage>
</organism>
<dbReference type="Pfam" id="PF00249">
    <property type="entry name" value="Myb_DNA-binding"/>
    <property type="match status" value="1"/>
</dbReference>
<feature type="region of interest" description="Disordered" evidence="5">
    <location>
        <begin position="1"/>
        <end position="88"/>
    </location>
</feature>
<dbReference type="EMBL" id="CAUOFW020001725">
    <property type="protein sequence ID" value="CAK9148127.1"/>
    <property type="molecule type" value="Genomic_DNA"/>
</dbReference>
<evidence type="ECO:0000256" key="3">
    <source>
        <dbReference type="ARBA" id="ARBA00023163"/>
    </source>
</evidence>
<dbReference type="AlphaFoldDB" id="A0ABC8RUE3"/>
<keyword evidence="4" id="KW-0539">Nucleus</keyword>